<name>A0ABQ9CZJ7_9PASS</name>
<dbReference type="Proteomes" id="UP001145742">
    <property type="component" value="Unassembled WGS sequence"/>
</dbReference>
<sequence>MRQLREAVLPVSLDHLRIRLRLLPYMYSQMPIQGRQCGMSMVMQDLDDTERLASPSPDICHPYPPLRVTHPEKGLLMADGQ</sequence>
<protein>
    <submittedName>
        <fullName evidence="1">Uncharacterized protein</fullName>
    </submittedName>
</protein>
<evidence type="ECO:0000313" key="1">
    <source>
        <dbReference type="EMBL" id="KAJ7409400.1"/>
    </source>
</evidence>
<comment type="caution">
    <text evidence="1">The sequence shown here is derived from an EMBL/GenBank/DDBJ whole genome shotgun (WGS) entry which is preliminary data.</text>
</comment>
<accession>A0ABQ9CZJ7</accession>
<dbReference type="EMBL" id="WHWB01034471">
    <property type="protein sequence ID" value="KAJ7409400.1"/>
    <property type="molecule type" value="Genomic_DNA"/>
</dbReference>
<organism evidence="1 2">
    <name type="scientific">Willisornis vidua</name>
    <name type="common">Xingu scale-backed antbird</name>
    <dbReference type="NCBI Taxonomy" id="1566151"/>
    <lineage>
        <taxon>Eukaryota</taxon>
        <taxon>Metazoa</taxon>
        <taxon>Chordata</taxon>
        <taxon>Craniata</taxon>
        <taxon>Vertebrata</taxon>
        <taxon>Euteleostomi</taxon>
        <taxon>Archelosauria</taxon>
        <taxon>Archosauria</taxon>
        <taxon>Dinosauria</taxon>
        <taxon>Saurischia</taxon>
        <taxon>Theropoda</taxon>
        <taxon>Coelurosauria</taxon>
        <taxon>Aves</taxon>
        <taxon>Neognathae</taxon>
        <taxon>Neoaves</taxon>
        <taxon>Telluraves</taxon>
        <taxon>Australaves</taxon>
        <taxon>Passeriformes</taxon>
        <taxon>Thamnophilidae</taxon>
        <taxon>Willisornis</taxon>
    </lineage>
</organism>
<proteinExistence type="predicted"/>
<keyword evidence="2" id="KW-1185">Reference proteome</keyword>
<gene>
    <name evidence="1" type="ORF">WISP_114132</name>
</gene>
<reference evidence="1" key="1">
    <citation type="submission" date="2019-10" db="EMBL/GenBank/DDBJ databases">
        <authorList>
            <person name="Soares A.E.R."/>
            <person name="Aleixo A."/>
            <person name="Schneider P."/>
            <person name="Miyaki C.Y."/>
            <person name="Schneider M.P."/>
            <person name="Mello C."/>
            <person name="Vasconcelos A.T.R."/>
        </authorList>
    </citation>
    <scope>NUCLEOTIDE SEQUENCE</scope>
    <source>
        <tissue evidence="1">Muscle</tissue>
    </source>
</reference>
<evidence type="ECO:0000313" key="2">
    <source>
        <dbReference type="Proteomes" id="UP001145742"/>
    </source>
</evidence>